<sequence>MNESKFKTYMAAAEAVGGDYATGYHRGLRRHYHGEQFGTEAEHQQWLGLDGHRQDMGDGYRDGFEGRPPRGFHGNLGNLHAQGELPADTQMQIRLNSQLKAKFVKQAQREGMKLSAWVLKNLDAACD</sequence>
<protein>
    <submittedName>
        <fullName evidence="2">Uncharacterized protein</fullName>
    </submittedName>
</protein>
<gene>
    <name evidence="2" type="ORF">B6S09_08780</name>
    <name evidence="3" type="ORF">LY04_01704</name>
</gene>
<dbReference type="EMBL" id="NQJF01000006">
    <property type="protein sequence ID" value="OYD24708.1"/>
    <property type="molecule type" value="Genomic_DNA"/>
</dbReference>
<dbReference type="AlphaFoldDB" id="A0A235CJE1"/>
<dbReference type="OrthoDB" id="6548606at2"/>
<feature type="region of interest" description="Disordered" evidence="1">
    <location>
        <begin position="57"/>
        <end position="81"/>
    </location>
</feature>
<dbReference type="EMBL" id="SODO01000005">
    <property type="protein sequence ID" value="TDW59453.1"/>
    <property type="molecule type" value="Genomic_DNA"/>
</dbReference>
<dbReference type="Proteomes" id="UP000243640">
    <property type="component" value="Unassembled WGS sequence"/>
</dbReference>
<comment type="caution">
    <text evidence="2">The sequence shown here is derived from an EMBL/GenBank/DDBJ whole genome shotgun (WGS) entry which is preliminary data.</text>
</comment>
<evidence type="ECO:0000313" key="4">
    <source>
        <dbReference type="Proteomes" id="UP000243640"/>
    </source>
</evidence>
<accession>A0A235CJE1</accession>
<keyword evidence="5" id="KW-1185">Reference proteome</keyword>
<name>A0A235CJE1_9GAMM</name>
<organism evidence="2 4">
    <name type="scientific">Oceanimonas baumannii</name>
    <dbReference type="NCBI Taxonomy" id="129578"/>
    <lineage>
        <taxon>Bacteria</taxon>
        <taxon>Pseudomonadati</taxon>
        <taxon>Pseudomonadota</taxon>
        <taxon>Gammaproteobacteria</taxon>
        <taxon>Aeromonadales</taxon>
        <taxon>Aeromonadaceae</taxon>
        <taxon>Oceanimonas</taxon>
    </lineage>
</organism>
<proteinExistence type="predicted"/>
<reference evidence="3 5" key="2">
    <citation type="submission" date="2019-03" db="EMBL/GenBank/DDBJ databases">
        <title>Genomic Encyclopedia of Archaeal and Bacterial Type Strains, Phase II (KMG-II): from individual species to whole genera.</title>
        <authorList>
            <person name="Goeker M."/>
        </authorList>
    </citation>
    <scope>NUCLEOTIDE SEQUENCE [LARGE SCALE GENOMIC DNA]</scope>
    <source>
        <strain evidence="3 5">DSM 15594</strain>
    </source>
</reference>
<dbReference type="Proteomes" id="UP000295058">
    <property type="component" value="Unassembled WGS sequence"/>
</dbReference>
<feature type="compositionally biased region" description="Basic and acidic residues" evidence="1">
    <location>
        <begin position="57"/>
        <end position="68"/>
    </location>
</feature>
<evidence type="ECO:0000256" key="1">
    <source>
        <dbReference type="SAM" id="MobiDB-lite"/>
    </source>
</evidence>
<evidence type="ECO:0000313" key="2">
    <source>
        <dbReference type="EMBL" id="OYD24708.1"/>
    </source>
</evidence>
<reference evidence="2 4" key="1">
    <citation type="submission" date="2017-08" db="EMBL/GenBank/DDBJ databases">
        <title>Draft Genome Sequence of the Marine Bacterium Oceanimonas baumannii ATCC 700832.</title>
        <authorList>
            <person name="Mcclelland W.D."/>
            <person name="Brennan M.A."/>
            <person name="Trachtenberg A.M."/>
            <person name="Maclea K.S."/>
        </authorList>
    </citation>
    <scope>NUCLEOTIDE SEQUENCE [LARGE SCALE GENOMIC DNA]</scope>
    <source>
        <strain evidence="2 4">ATCC 700832</strain>
    </source>
</reference>
<dbReference type="RefSeq" id="WP_094278124.1">
    <property type="nucleotide sequence ID" value="NZ_NQJF01000006.1"/>
</dbReference>
<evidence type="ECO:0000313" key="3">
    <source>
        <dbReference type="EMBL" id="TDW59453.1"/>
    </source>
</evidence>
<evidence type="ECO:0000313" key="5">
    <source>
        <dbReference type="Proteomes" id="UP000295058"/>
    </source>
</evidence>